<evidence type="ECO:0000313" key="2">
    <source>
        <dbReference type="Proteomes" id="UP001500840"/>
    </source>
</evidence>
<proteinExistence type="predicted"/>
<accession>A0ABP8N2X0</accession>
<keyword evidence="2" id="KW-1185">Reference proteome</keyword>
<sequence>MPASENDEPPKNGTIVTCASLRFEKNAIVFIDATLESAGERITATEATVQLDKVSGLDVSWNLSEDFKLTFKTAEAKQHFLKEQKR</sequence>
<dbReference type="EMBL" id="BAABGA010000047">
    <property type="protein sequence ID" value="GAA4458993.1"/>
    <property type="molecule type" value="Genomic_DNA"/>
</dbReference>
<comment type="caution">
    <text evidence="1">The sequence shown here is derived from an EMBL/GenBank/DDBJ whole genome shotgun (WGS) entry which is preliminary data.</text>
</comment>
<name>A0ABP8N2X0_9BACT</name>
<organism evidence="1 2">
    <name type="scientific">Novipirellula rosea</name>
    <dbReference type="NCBI Taxonomy" id="1031540"/>
    <lineage>
        <taxon>Bacteria</taxon>
        <taxon>Pseudomonadati</taxon>
        <taxon>Planctomycetota</taxon>
        <taxon>Planctomycetia</taxon>
        <taxon>Pirellulales</taxon>
        <taxon>Pirellulaceae</taxon>
        <taxon>Novipirellula</taxon>
    </lineage>
</organism>
<reference evidence="2" key="1">
    <citation type="journal article" date="2019" name="Int. J. Syst. Evol. Microbiol.">
        <title>The Global Catalogue of Microorganisms (GCM) 10K type strain sequencing project: providing services to taxonomists for standard genome sequencing and annotation.</title>
        <authorList>
            <consortium name="The Broad Institute Genomics Platform"/>
            <consortium name="The Broad Institute Genome Sequencing Center for Infectious Disease"/>
            <person name="Wu L."/>
            <person name="Ma J."/>
        </authorList>
    </citation>
    <scope>NUCLEOTIDE SEQUENCE [LARGE SCALE GENOMIC DNA]</scope>
    <source>
        <strain evidence="2">JCM 17759</strain>
    </source>
</reference>
<protein>
    <submittedName>
        <fullName evidence="1">Uncharacterized protein</fullName>
    </submittedName>
</protein>
<dbReference type="Proteomes" id="UP001500840">
    <property type="component" value="Unassembled WGS sequence"/>
</dbReference>
<gene>
    <name evidence="1" type="ORF">GCM10023156_37900</name>
</gene>
<evidence type="ECO:0000313" key="1">
    <source>
        <dbReference type="EMBL" id="GAA4458993.1"/>
    </source>
</evidence>